<proteinExistence type="predicted"/>
<comment type="caution">
    <text evidence="1">The sequence shown here is derived from an EMBL/GenBank/DDBJ whole genome shotgun (WGS) entry which is preliminary data.</text>
</comment>
<protein>
    <submittedName>
        <fullName evidence="1">Uncharacterized protein</fullName>
    </submittedName>
</protein>
<gene>
    <name evidence="1" type="ORF">LCGC14_1236520</name>
</gene>
<evidence type="ECO:0000313" key="1">
    <source>
        <dbReference type="EMBL" id="KKM90640.1"/>
    </source>
</evidence>
<name>A0A0F9NP74_9ZZZZ</name>
<reference evidence="1" key="1">
    <citation type="journal article" date="2015" name="Nature">
        <title>Complex archaea that bridge the gap between prokaryotes and eukaryotes.</title>
        <authorList>
            <person name="Spang A."/>
            <person name="Saw J.H."/>
            <person name="Jorgensen S.L."/>
            <person name="Zaremba-Niedzwiedzka K."/>
            <person name="Martijn J."/>
            <person name="Lind A.E."/>
            <person name="van Eijk R."/>
            <person name="Schleper C."/>
            <person name="Guy L."/>
            <person name="Ettema T.J."/>
        </authorList>
    </citation>
    <scope>NUCLEOTIDE SEQUENCE</scope>
</reference>
<organism evidence="1">
    <name type="scientific">marine sediment metagenome</name>
    <dbReference type="NCBI Taxonomy" id="412755"/>
    <lineage>
        <taxon>unclassified sequences</taxon>
        <taxon>metagenomes</taxon>
        <taxon>ecological metagenomes</taxon>
    </lineage>
</organism>
<dbReference type="EMBL" id="LAZR01006646">
    <property type="protein sequence ID" value="KKM90640.1"/>
    <property type="molecule type" value="Genomic_DNA"/>
</dbReference>
<accession>A0A0F9NP74</accession>
<dbReference type="AlphaFoldDB" id="A0A0F9NP74"/>
<sequence>MLFYNNADIDKHRQGKDLGNVVKRGRVVKKKHGIYFIIVLTAIGVGL</sequence>